<organism evidence="3 4">
    <name type="scientific">Polystyrenella longa</name>
    <dbReference type="NCBI Taxonomy" id="2528007"/>
    <lineage>
        <taxon>Bacteria</taxon>
        <taxon>Pseudomonadati</taxon>
        <taxon>Planctomycetota</taxon>
        <taxon>Planctomycetia</taxon>
        <taxon>Planctomycetales</taxon>
        <taxon>Planctomycetaceae</taxon>
        <taxon>Polystyrenella</taxon>
    </lineage>
</organism>
<dbReference type="Pfam" id="PF13088">
    <property type="entry name" value="BNR_2"/>
    <property type="match status" value="1"/>
</dbReference>
<dbReference type="InterPro" id="IPR011040">
    <property type="entry name" value="Sialidase"/>
</dbReference>
<keyword evidence="1" id="KW-0732">Signal</keyword>
<accession>A0A518CRX2</accession>
<sequence length="362" mass="40462" precursor="true">MSRSAILSWFAAGLMFCSPALLSAEIKIERVLDPEVPGGAYKHPATIEELANGDLFIAYYGGEGEYEGDTAVYGSRLPKGKDKWTTPKRIADTPDRADGNGVIWCDPQGVAWLFYVVRYGDTWSDSIIKYKYSKDNAHTWTDSELLTFDRGMMVRSQPIALNNGDFLLPIYHETGDDREIVGTESGSLFARLDPKTMKWTFTDIIHSRMGNIQPSVVQLDDENLLAYCRRGGGYGAVPDGFVVKTESHDGGQTWTEGEDTPYPNPNSAIDLIKLKNGHLMFIYNNSFEGRRMPLVVRVSTDNGKTWPHSRVLVNKQGDSAAYPYMIQAEDGTIHAVYTSERRTVVNHVTFTEDDILGHNEVE</sequence>
<keyword evidence="4" id="KW-1185">Reference proteome</keyword>
<dbReference type="Gene3D" id="2.120.10.10">
    <property type="match status" value="2"/>
</dbReference>
<dbReference type="KEGG" id="plon:Pla110_37290"/>
<dbReference type="AlphaFoldDB" id="A0A518CRX2"/>
<evidence type="ECO:0000259" key="2">
    <source>
        <dbReference type="Pfam" id="PF13088"/>
    </source>
</evidence>
<evidence type="ECO:0000313" key="3">
    <source>
        <dbReference type="EMBL" id="QDU81977.1"/>
    </source>
</evidence>
<reference evidence="3 4" key="1">
    <citation type="submission" date="2019-02" db="EMBL/GenBank/DDBJ databases">
        <title>Deep-cultivation of Planctomycetes and their phenomic and genomic characterization uncovers novel biology.</title>
        <authorList>
            <person name="Wiegand S."/>
            <person name="Jogler M."/>
            <person name="Boedeker C."/>
            <person name="Pinto D."/>
            <person name="Vollmers J."/>
            <person name="Rivas-Marin E."/>
            <person name="Kohn T."/>
            <person name="Peeters S.H."/>
            <person name="Heuer A."/>
            <person name="Rast P."/>
            <person name="Oberbeckmann S."/>
            <person name="Bunk B."/>
            <person name="Jeske O."/>
            <person name="Meyerdierks A."/>
            <person name="Storesund J.E."/>
            <person name="Kallscheuer N."/>
            <person name="Luecker S."/>
            <person name="Lage O.M."/>
            <person name="Pohl T."/>
            <person name="Merkel B.J."/>
            <person name="Hornburger P."/>
            <person name="Mueller R.-W."/>
            <person name="Bruemmer F."/>
            <person name="Labrenz M."/>
            <person name="Spormann A.M."/>
            <person name="Op den Camp H."/>
            <person name="Overmann J."/>
            <person name="Amann R."/>
            <person name="Jetten M.S.M."/>
            <person name="Mascher T."/>
            <person name="Medema M.H."/>
            <person name="Devos D.P."/>
            <person name="Kaster A.-K."/>
            <person name="Ovreas L."/>
            <person name="Rohde M."/>
            <person name="Galperin M.Y."/>
            <person name="Jogler C."/>
        </authorList>
    </citation>
    <scope>NUCLEOTIDE SEQUENCE [LARGE SCALE GENOMIC DNA]</scope>
    <source>
        <strain evidence="3 4">Pla110</strain>
    </source>
</reference>
<dbReference type="SUPFAM" id="SSF50939">
    <property type="entry name" value="Sialidases"/>
    <property type="match status" value="1"/>
</dbReference>
<evidence type="ECO:0000256" key="1">
    <source>
        <dbReference type="SAM" id="SignalP"/>
    </source>
</evidence>
<protein>
    <recommendedName>
        <fullName evidence="2">Sialidase domain-containing protein</fullName>
    </recommendedName>
</protein>
<feature type="signal peptide" evidence="1">
    <location>
        <begin position="1"/>
        <end position="23"/>
    </location>
</feature>
<dbReference type="EMBL" id="CP036281">
    <property type="protein sequence ID" value="QDU81977.1"/>
    <property type="molecule type" value="Genomic_DNA"/>
</dbReference>
<evidence type="ECO:0000313" key="4">
    <source>
        <dbReference type="Proteomes" id="UP000317178"/>
    </source>
</evidence>
<dbReference type="PANTHER" id="PTHR43752:SF2">
    <property type="entry name" value="BNR_ASP-BOX REPEAT FAMILY PROTEIN"/>
    <property type="match status" value="1"/>
</dbReference>
<proteinExistence type="predicted"/>
<feature type="domain" description="Sialidase" evidence="2">
    <location>
        <begin position="53"/>
        <end position="334"/>
    </location>
</feature>
<dbReference type="RefSeq" id="WP_231742567.1">
    <property type="nucleotide sequence ID" value="NZ_CP036281.1"/>
</dbReference>
<dbReference type="Proteomes" id="UP000317178">
    <property type="component" value="Chromosome"/>
</dbReference>
<dbReference type="CDD" id="cd15482">
    <property type="entry name" value="Sialidase_non-viral"/>
    <property type="match status" value="1"/>
</dbReference>
<gene>
    <name evidence="3" type="ORF">Pla110_37290</name>
</gene>
<feature type="chain" id="PRO_5022242747" description="Sialidase domain-containing protein" evidence="1">
    <location>
        <begin position="24"/>
        <end position="362"/>
    </location>
</feature>
<dbReference type="InterPro" id="IPR036278">
    <property type="entry name" value="Sialidase_sf"/>
</dbReference>
<dbReference type="PANTHER" id="PTHR43752">
    <property type="entry name" value="BNR/ASP-BOX REPEAT FAMILY PROTEIN"/>
    <property type="match status" value="1"/>
</dbReference>
<name>A0A518CRX2_9PLAN</name>